<comment type="cofactor">
    <cofactor evidence="2">
        <name>Mg(2+)</name>
        <dbReference type="ChEBI" id="CHEBI:18420"/>
    </cofactor>
</comment>
<dbReference type="GO" id="GO:0006541">
    <property type="term" value="P:glutamine metabolic process"/>
    <property type="evidence" value="ECO:0007669"/>
    <property type="project" value="TreeGrafter"/>
</dbReference>
<dbReference type="InterPro" id="IPR005483">
    <property type="entry name" value="CPSase_dom"/>
</dbReference>
<organism evidence="14 15">
    <name type="scientific">Weissella minor</name>
    <dbReference type="NCBI Taxonomy" id="1620"/>
    <lineage>
        <taxon>Bacteria</taxon>
        <taxon>Bacillati</taxon>
        <taxon>Bacillota</taxon>
        <taxon>Bacilli</taxon>
        <taxon>Lactobacillales</taxon>
        <taxon>Lactobacillaceae</taxon>
        <taxon>Weissella</taxon>
    </lineage>
</organism>
<dbReference type="PATRIC" id="fig|1620.3.peg.145"/>
<dbReference type="PANTHER" id="PTHR11405:SF53">
    <property type="entry name" value="CARBAMOYL-PHOSPHATE SYNTHASE [AMMONIA], MITOCHONDRIAL"/>
    <property type="match status" value="1"/>
</dbReference>
<dbReference type="OrthoDB" id="9804197at2"/>
<gene>
    <name evidence="14" type="ORF">IV67_GL000140</name>
</gene>
<dbReference type="InterPro" id="IPR016185">
    <property type="entry name" value="PreATP-grasp_dom_sf"/>
</dbReference>
<evidence type="ECO:0000256" key="6">
    <source>
        <dbReference type="ARBA" id="ARBA00022737"/>
    </source>
</evidence>
<dbReference type="GO" id="GO:0006221">
    <property type="term" value="P:pyrimidine nucleotide biosynthetic process"/>
    <property type="evidence" value="ECO:0007669"/>
    <property type="project" value="UniProtKB-KW"/>
</dbReference>
<comment type="similarity">
    <text evidence="3">Belongs to the CarB family.</text>
</comment>
<evidence type="ECO:0000256" key="12">
    <source>
        <dbReference type="PROSITE-ProRule" id="PRU00409"/>
    </source>
</evidence>
<dbReference type="GO" id="GO:0004088">
    <property type="term" value="F:carbamoyl-phosphate synthase (glutamine-hydrolyzing) activity"/>
    <property type="evidence" value="ECO:0007669"/>
    <property type="project" value="TreeGrafter"/>
</dbReference>
<keyword evidence="9" id="KW-0665">Pyrimidine biosynthesis</keyword>
<dbReference type="STRING" id="1620.IV67_GL000140"/>
<dbReference type="InterPro" id="IPR011761">
    <property type="entry name" value="ATP-grasp"/>
</dbReference>
<name>A0A0R2JR77_9LACO</name>
<evidence type="ECO:0000256" key="7">
    <source>
        <dbReference type="ARBA" id="ARBA00022741"/>
    </source>
</evidence>
<dbReference type="InterPro" id="IPR036897">
    <property type="entry name" value="CarbamoylP_synth_lsu_oligo_sf"/>
</dbReference>
<evidence type="ECO:0000256" key="9">
    <source>
        <dbReference type="ARBA" id="ARBA00022975"/>
    </source>
</evidence>
<dbReference type="FunFam" id="3.40.50.20:FF:000001">
    <property type="entry name" value="Carbamoyl-phosphate synthase large chain"/>
    <property type="match status" value="1"/>
</dbReference>
<feature type="domain" description="ATP-grasp" evidence="13">
    <location>
        <begin position="125"/>
        <end position="319"/>
    </location>
</feature>
<dbReference type="GO" id="GO:0046872">
    <property type="term" value="F:metal ion binding"/>
    <property type="evidence" value="ECO:0007669"/>
    <property type="project" value="UniProtKB-KW"/>
</dbReference>
<evidence type="ECO:0000256" key="10">
    <source>
        <dbReference type="ARBA" id="ARBA00023211"/>
    </source>
</evidence>
<comment type="caution">
    <text evidence="14">The sequence shown here is derived from an EMBL/GenBank/DDBJ whole genome shotgun (WGS) entry which is preliminary data.</text>
</comment>
<evidence type="ECO:0000256" key="2">
    <source>
        <dbReference type="ARBA" id="ARBA00001946"/>
    </source>
</evidence>
<keyword evidence="7 12" id="KW-0547">Nucleotide-binding</keyword>
<dbReference type="GO" id="GO:0005524">
    <property type="term" value="F:ATP binding"/>
    <property type="evidence" value="ECO:0007669"/>
    <property type="project" value="UniProtKB-UniRule"/>
</dbReference>
<accession>A0A0R2JR77</accession>
<dbReference type="InterPro" id="IPR005479">
    <property type="entry name" value="CPAse_ATP-bd"/>
</dbReference>
<evidence type="ECO:0000256" key="4">
    <source>
        <dbReference type="ARBA" id="ARBA00022598"/>
    </source>
</evidence>
<dbReference type="RefSeq" id="WP_057787190.1">
    <property type="nucleotide sequence ID" value="NZ_JQCD01000024.1"/>
</dbReference>
<evidence type="ECO:0000259" key="13">
    <source>
        <dbReference type="PROSITE" id="PS50975"/>
    </source>
</evidence>
<dbReference type="SUPFAM" id="SSF56059">
    <property type="entry name" value="Glutathione synthetase ATP-binding domain-like"/>
    <property type="match status" value="1"/>
</dbReference>
<dbReference type="Pfam" id="PF02786">
    <property type="entry name" value="CPSase_L_D2"/>
    <property type="match status" value="1"/>
</dbReference>
<evidence type="ECO:0000256" key="8">
    <source>
        <dbReference type="ARBA" id="ARBA00022840"/>
    </source>
</evidence>
<dbReference type="GO" id="GO:0004087">
    <property type="term" value="F:carbamoyl-phosphate synthase (ammonia) activity"/>
    <property type="evidence" value="ECO:0007669"/>
    <property type="project" value="UniProtKB-EC"/>
</dbReference>
<dbReference type="PROSITE" id="PS50975">
    <property type="entry name" value="ATP_GRASP"/>
    <property type="match status" value="1"/>
</dbReference>
<evidence type="ECO:0000256" key="5">
    <source>
        <dbReference type="ARBA" id="ARBA00022723"/>
    </source>
</evidence>
<reference evidence="14 15" key="1">
    <citation type="journal article" date="2015" name="Genome Announc.">
        <title>Expanding the biotechnology potential of lactobacilli through comparative genomics of 213 strains and associated genera.</title>
        <authorList>
            <person name="Sun Z."/>
            <person name="Harris H.M."/>
            <person name="McCann A."/>
            <person name="Guo C."/>
            <person name="Argimon S."/>
            <person name="Zhang W."/>
            <person name="Yang X."/>
            <person name="Jeffery I.B."/>
            <person name="Cooney J.C."/>
            <person name="Kagawa T.F."/>
            <person name="Liu W."/>
            <person name="Song Y."/>
            <person name="Salvetti E."/>
            <person name="Wrobel A."/>
            <person name="Rasinkangas P."/>
            <person name="Parkhill J."/>
            <person name="Rea M.C."/>
            <person name="O'Sullivan O."/>
            <person name="Ritari J."/>
            <person name="Douillard F.P."/>
            <person name="Paul Ross R."/>
            <person name="Yang R."/>
            <person name="Briner A.E."/>
            <person name="Felis G.E."/>
            <person name="de Vos W.M."/>
            <person name="Barrangou R."/>
            <person name="Klaenhammer T.R."/>
            <person name="Caufield P.W."/>
            <person name="Cui Y."/>
            <person name="Zhang H."/>
            <person name="O'Toole P.W."/>
        </authorList>
    </citation>
    <scope>NUCLEOTIDE SEQUENCE [LARGE SCALE GENOMIC DNA]</scope>
    <source>
        <strain evidence="14 15">DSM 20014</strain>
    </source>
</reference>
<dbReference type="InterPro" id="IPR005480">
    <property type="entry name" value="CPSase_lsu_oligo"/>
</dbReference>
<evidence type="ECO:0000256" key="11">
    <source>
        <dbReference type="ARBA" id="ARBA00047359"/>
    </source>
</evidence>
<dbReference type="Gene3D" id="1.10.1030.10">
    <property type="entry name" value="Carbamoyl-phosphate synthetase, large subunit oligomerisation domain"/>
    <property type="match status" value="1"/>
</dbReference>
<comment type="cofactor">
    <cofactor evidence="1">
        <name>Mn(2+)</name>
        <dbReference type="ChEBI" id="CHEBI:29035"/>
    </cofactor>
</comment>
<keyword evidence="5" id="KW-0479">Metal-binding</keyword>
<evidence type="ECO:0000256" key="3">
    <source>
        <dbReference type="ARBA" id="ARBA00009799"/>
    </source>
</evidence>
<dbReference type="SUPFAM" id="SSF48108">
    <property type="entry name" value="Carbamoyl phosphate synthetase, large subunit connection domain"/>
    <property type="match status" value="1"/>
</dbReference>
<dbReference type="Gene3D" id="3.30.1490.20">
    <property type="entry name" value="ATP-grasp fold, A domain"/>
    <property type="match status" value="1"/>
</dbReference>
<dbReference type="SMART" id="SM01096">
    <property type="entry name" value="CPSase_L_D3"/>
    <property type="match status" value="1"/>
</dbReference>
<keyword evidence="10" id="KW-0464">Manganese</keyword>
<evidence type="ECO:0000313" key="14">
    <source>
        <dbReference type="EMBL" id="KRN76637.1"/>
    </source>
</evidence>
<keyword evidence="8 12" id="KW-0067">ATP-binding</keyword>
<dbReference type="PRINTS" id="PR00098">
    <property type="entry name" value="CPSASE"/>
</dbReference>
<evidence type="ECO:0000256" key="1">
    <source>
        <dbReference type="ARBA" id="ARBA00001936"/>
    </source>
</evidence>
<keyword evidence="4" id="KW-0436">Ligase</keyword>
<dbReference type="AlphaFoldDB" id="A0A0R2JR77"/>
<dbReference type="SUPFAM" id="SSF52440">
    <property type="entry name" value="PreATP-grasp domain"/>
    <property type="match status" value="2"/>
</dbReference>
<dbReference type="Gene3D" id="3.30.470.20">
    <property type="entry name" value="ATP-grasp fold, B domain"/>
    <property type="match status" value="1"/>
</dbReference>
<sequence>MADKILLIGGSANGFGRETESDAASYQMVSALIRRGYEVYFIDDNPYSFTASRDDVHVEVLELTADNLVKVIIANGITSIVATVGGAVATRLALEVQEILGDQGPKIVGLTSAVLSAAQNTKYLQERLQQWHLPAVKTRLASTASEVFDAARELEFPVVVRSIAPQGQALRMQAEDAEELDQVAELALERSLTHQVNVDKSIRGHKEIAMVVMRDLRDTKVLIGGVEDMDPVGIHTADSISITPIQTLSDPVVQTLRETAFKIARGFNVHGLLQVRFAVNPEDDSYVVTRIIPYYDRKVSLIEGATGYPMVPVMTGLMLDERVERVHISSRYAEHTAFLEPTMDHIAVRFPVFTFGELELGGIETNRRLDTIQKSVGASIGVGRSLEAALEKALRAAHFSNRSFSPDLMGELTDSQVIEQLIHPQDNRILLLLEAIRRGYTVDELEELTHIDAYYFYKLERIMKLETEVRQHPWDMEVLKNAKYYGLSDGLIAKLWGSVYDSVRRYRWDNNILPTYKTFEPSAGEFEESVSQFYSTFEVENESERLGQETILIIGTGAFRLGDGASASYVLATMMDEFKRQGYQTVLVNNNPYDLTFIPQLSDKQYFEPLEISDIMNIIEVEQPTRVVVPGNRIKLINSLKATGLDVQVIPREKYLESTLTEHKDQLLYNYFYDGNELHPIVVSHQTNRQIKIEEDEQSHLAQAITPEMPFDEVGLYQFVCEAYDETSNVMQGRMRPMPFTHVAFLDKVSQHDWLRMLVRYMLNTPTEADITLLESLPNFEWAYHRATLRYQDGEFKEHLNIQKTLDNGQFAMAATYEVE</sequence>
<dbReference type="PANTHER" id="PTHR11405">
    <property type="entry name" value="CARBAMOYLTRANSFERASE FAMILY MEMBER"/>
    <property type="match status" value="1"/>
</dbReference>
<dbReference type="InterPro" id="IPR013815">
    <property type="entry name" value="ATP_grasp_subdomain_1"/>
</dbReference>
<dbReference type="Proteomes" id="UP000051673">
    <property type="component" value="Unassembled WGS sequence"/>
</dbReference>
<dbReference type="EMBL" id="JQCD01000024">
    <property type="protein sequence ID" value="KRN76637.1"/>
    <property type="molecule type" value="Genomic_DNA"/>
</dbReference>
<dbReference type="Pfam" id="PF02787">
    <property type="entry name" value="CPSase_L_D3"/>
    <property type="match status" value="1"/>
</dbReference>
<evidence type="ECO:0000313" key="15">
    <source>
        <dbReference type="Proteomes" id="UP000051673"/>
    </source>
</evidence>
<dbReference type="Gene3D" id="3.40.50.20">
    <property type="match status" value="2"/>
</dbReference>
<keyword evidence="15" id="KW-1185">Reference proteome</keyword>
<proteinExistence type="inferred from homology"/>
<protein>
    <submittedName>
        <fullName evidence="14">Carbamoyl-phosphate synthase large subunit</fullName>
    </submittedName>
</protein>
<keyword evidence="6" id="KW-0677">Repeat</keyword>
<dbReference type="GO" id="GO:0005737">
    <property type="term" value="C:cytoplasm"/>
    <property type="evidence" value="ECO:0007669"/>
    <property type="project" value="TreeGrafter"/>
</dbReference>
<comment type="catalytic activity">
    <reaction evidence="11">
        <text>hydrogencarbonate + NH4(+) + 2 ATP = carbamoyl phosphate + 2 ADP + phosphate + 2 H(+)</text>
        <dbReference type="Rhea" id="RHEA:18029"/>
        <dbReference type="ChEBI" id="CHEBI:15378"/>
        <dbReference type="ChEBI" id="CHEBI:17544"/>
        <dbReference type="ChEBI" id="CHEBI:28938"/>
        <dbReference type="ChEBI" id="CHEBI:30616"/>
        <dbReference type="ChEBI" id="CHEBI:43474"/>
        <dbReference type="ChEBI" id="CHEBI:58228"/>
        <dbReference type="ChEBI" id="CHEBI:456216"/>
        <dbReference type="EC" id="6.3.4.16"/>
    </reaction>
</comment>
<dbReference type="Pfam" id="PF25596">
    <property type="entry name" value="CPSase_L_D1"/>
    <property type="match status" value="2"/>
</dbReference>
<dbReference type="InterPro" id="IPR058047">
    <property type="entry name" value="CPSase_preATP-grasp"/>
</dbReference>